<evidence type="ECO:0000256" key="7">
    <source>
        <dbReference type="ARBA" id="ARBA00023128"/>
    </source>
</evidence>
<dbReference type="EMBL" id="CAMPGE010015803">
    <property type="protein sequence ID" value="CAI2374405.1"/>
    <property type="molecule type" value="Genomic_DNA"/>
</dbReference>
<keyword evidence="3" id="KW-0813">Transport</keyword>
<accession>A0AAD2CYG1</accession>
<reference evidence="10" key="1">
    <citation type="submission" date="2023-07" db="EMBL/GenBank/DDBJ databases">
        <authorList>
            <consortium name="AG Swart"/>
            <person name="Singh M."/>
            <person name="Singh A."/>
            <person name="Seah K."/>
            <person name="Emmerich C."/>
        </authorList>
    </citation>
    <scope>NUCLEOTIDE SEQUENCE</scope>
    <source>
        <strain evidence="10">DP1</strain>
    </source>
</reference>
<keyword evidence="7" id="KW-0496">Mitochondrion</keyword>
<evidence type="ECO:0000256" key="5">
    <source>
        <dbReference type="ARBA" id="ARBA00022970"/>
    </source>
</evidence>
<evidence type="ECO:0000256" key="1">
    <source>
        <dbReference type="ARBA" id="ARBA00004225"/>
    </source>
</evidence>
<name>A0AAD2CYG1_EUPCR</name>
<sequence>MIENSKETLMPFDINSPEYPQDTYIGRVLNLLKSQNPFNFYLPHSKVMKAKDIVDTEIRLAKELNGSEILYSPEKIKEIRIAQSIVNSSFHPETGEIVPRFFRLCSYASVSVPVIFGMLLCKPTTLNIIFWQWLNQTYSAGMNFANRNASSTLTTKEILTAYGVAVSTSIGIGLGVKALLNPLAKNLKGPSQIFINFLITLSAVGSAGFLNLLIMRSKEIKDGISLIDNEGNDRGKSKIIGKSAVINTALTRFIMPIPPLIVPTVLFYFIENNLKKRHRLVKLGVEIGTFFACLSFGPPIACGLFEQNIKAHISGLEPEFQNLKDSHGNQVTELWYNKGL</sequence>
<evidence type="ECO:0000256" key="4">
    <source>
        <dbReference type="ARBA" id="ARBA00022692"/>
    </source>
</evidence>
<dbReference type="PANTHER" id="PTHR11153:SF6">
    <property type="entry name" value="SIDEROFLEXIN-5"/>
    <property type="match status" value="1"/>
</dbReference>
<evidence type="ECO:0000256" key="2">
    <source>
        <dbReference type="ARBA" id="ARBA00005974"/>
    </source>
</evidence>
<dbReference type="Proteomes" id="UP001295684">
    <property type="component" value="Unassembled WGS sequence"/>
</dbReference>
<gene>
    <name evidence="10" type="ORF">ECRASSUSDP1_LOCUS15757</name>
</gene>
<dbReference type="PANTHER" id="PTHR11153">
    <property type="entry name" value="SIDEROFLEXIN"/>
    <property type="match status" value="1"/>
</dbReference>
<evidence type="ECO:0000313" key="11">
    <source>
        <dbReference type="Proteomes" id="UP001295684"/>
    </source>
</evidence>
<keyword evidence="4 9" id="KW-0812">Transmembrane</keyword>
<protein>
    <recommendedName>
        <fullName evidence="12">Sidoreflexin</fullName>
    </recommendedName>
</protein>
<evidence type="ECO:0000256" key="3">
    <source>
        <dbReference type="ARBA" id="ARBA00022448"/>
    </source>
</evidence>
<keyword evidence="5" id="KW-0029">Amino-acid transport</keyword>
<organism evidence="10 11">
    <name type="scientific">Euplotes crassus</name>
    <dbReference type="NCBI Taxonomy" id="5936"/>
    <lineage>
        <taxon>Eukaryota</taxon>
        <taxon>Sar</taxon>
        <taxon>Alveolata</taxon>
        <taxon>Ciliophora</taxon>
        <taxon>Intramacronucleata</taxon>
        <taxon>Spirotrichea</taxon>
        <taxon>Hypotrichia</taxon>
        <taxon>Euplotida</taxon>
        <taxon>Euplotidae</taxon>
        <taxon>Moneuplotes</taxon>
    </lineage>
</organism>
<keyword evidence="8 9" id="KW-0472">Membrane</keyword>
<dbReference type="AlphaFoldDB" id="A0AAD2CYG1"/>
<dbReference type="GO" id="GO:0005743">
    <property type="term" value="C:mitochondrial inner membrane"/>
    <property type="evidence" value="ECO:0007669"/>
    <property type="project" value="TreeGrafter"/>
</dbReference>
<evidence type="ECO:0000256" key="6">
    <source>
        <dbReference type="ARBA" id="ARBA00022989"/>
    </source>
</evidence>
<comment type="caution">
    <text evidence="10">The sequence shown here is derived from an EMBL/GenBank/DDBJ whole genome shotgun (WGS) entry which is preliminary data.</text>
</comment>
<evidence type="ECO:0008006" key="12">
    <source>
        <dbReference type="Google" id="ProtNLM"/>
    </source>
</evidence>
<dbReference type="InterPro" id="IPR004686">
    <property type="entry name" value="Mtc"/>
</dbReference>
<dbReference type="GO" id="GO:0006865">
    <property type="term" value="P:amino acid transport"/>
    <property type="evidence" value="ECO:0007669"/>
    <property type="project" value="UniProtKB-KW"/>
</dbReference>
<evidence type="ECO:0000256" key="8">
    <source>
        <dbReference type="ARBA" id="ARBA00023136"/>
    </source>
</evidence>
<comment type="subcellular location">
    <subcellularLocation>
        <location evidence="1">Mitochondrion membrane</location>
        <topology evidence="1">Multi-pass membrane protein</topology>
    </subcellularLocation>
</comment>
<proteinExistence type="inferred from homology"/>
<feature type="transmembrane region" description="Helical" evidence="9">
    <location>
        <begin position="193"/>
        <end position="214"/>
    </location>
</feature>
<keyword evidence="6 9" id="KW-1133">Transmembrane helix</keyword>
<feature type="transmembrane region" description="Helical" evidence="9">
    <location>
        <begin position="253"/>
        <end position="270"/>
    </location>
</feature>
<keyword evidence="11" id="KW-1185">Reference proteome</keyword>
<comment type="similarity">
    <text evidence="2">Belongs to the sideroflexin family.</text>
</comment>
<evidence type="ECO:0000313" key="10">
    <source>
        <dbReference type="EMBL" id="CAI2374405.1"/>
    </source>
</evidence>
<dbReference type="GO" id="GO:0015075">
    <property type="term" value="F:monoatomic ion transmembrane transporter activity"/>
    <property type="evidence" value="ECO:0007669"/>
    <property type="project" value="InterPro"/>
</dbReference>
<dbReference type="Pfam" id="PF03820">
    <property type="entry name" value="SFXNs"/>
    <property type="match status" value="1"/>
</dbReference>
<dbReference type="GO" id="GO:1990542">
    <property type="term" value="P:mitochondrial transmembrane transport"/>
    <property type="evidence" value="ECO:0007669"/>
    <property type="project" value="TreeGrafter"/>
</dbReference>
<feature type="transmembrane region" description="Helical" evidence="9">
    <location>
        <begin position="110"/>
        <end position="134"/>
    </location>
</feature>
<feature type="transmembrane region" description="Helical" evidence="9">
    <location>
        <begin position="159"/>
        <end position="181"/>
    </location>
</feature>
<evidence type="ECO:0000256" key="9">
    <source>
        <dbReference type="SAM" id="Phobius"/>
    </source>
</evidence>